<dbReference type="AlphaFoldDB" id="A0A9P6PR84"/>
<proteinExistence type="predicted"/>
<keyword evidence="4" id="KW-1185">Reference proteome</keyword>
<dbReference type="Proteomes" id="UP000807716">
    <property type="component" value="Unassembled WGS sequence"/>
</dbReference>
<accession>A0A9P6PR84</accession>
<evidence type="ECO:0000313" key="3">
    <source>
        <dbReference type="EMBL" id="KAG0252356.1"/>
    </source>
</evidence>
<organism evidence="3 4">
    <name type="scientific">Actinomortierella ambigua</name>
    <dbReference type="NCBI Taxonomy" id="1343610"/>
    <lineage>
        <taxon>Eukaryota</taxon>
        <taxon>Fungi</taxon>
        <taxon>Fungi incertae sedis</taxon>
        <taxon>Mucoromycota</taxon>
        <taxon>Mortierellomycotina</taxon>
        <taxon>Mortierellomycetes</taxon>
        <taxon>Mortierellales</taxon>
        <taxon>Mortierellaceae</taxon>
        <taxon>Actinomortierella</taxon>
    </lineage>
</organism>
<feature type="region of interest" description="Disordered" evidence="2">
    <location>
        <begin position="16"/>
        <end position="53"/>
    </location>
</feature>
<gene>
    <name evidence="3" type="ORF">DFQ27_008139</name>
</gene>
<evidence type="ECO:0000256" key="2">
    <source>
        <dbReference type="SAM" id="MobiDB-lite"/>
    </source>
</evidence>
<comment type="caution">
    <text evidence="3">The sequence shown here is derived from an EMBL/GenBank/DDBJ whole genome shotgun (WGS) entry which is preliminary data.</text>
</comment>
<evidence type="ECO:0000256" key="1">
    <source>
        <dbReference type="SAM" id="Coils"/>
    </source>
</evidence>
<feature type="compositionally biased region" description="Low complexity" evidence="2">
    <location>
        <begin position="16"/>
        <end position="37"/>
    </location>
</feature>
<dbReference type="EMBL" id="JAAAJB010000670">
    <property type="protein sequence ID" value="KAG0252356.1"/>
    <property type="molecule type" value="Genomic_DNA"/>
</dbReference>
<reference evidence="3" key="1">
    <citation type="journal article" date="2020" name="Fungal Divers.">
        <title>Resolving the Mortierellaceae phylogeny through synthesis of multi-gene phylogenetics and phylogenomics.</title>
        <authorList>
            <person name="Vandepol N."/>
            <person name="Liber J."/>
            <person name="Desiro A."/>
            <person name="Na H."/>
            <person name="Kennedy M."/>
            <person name="Barry K."/>
            <person name="Grigoriev I.V."/>
            <person name="Miller A.N."/>
            <person name="O'Donnell K."/>
            <person name="Stajich J.E."/>
            <person name="Bonito G."/>
        </authorList>
    </citation>
    <scope>NUCLEOTIDE SEQUENCE</scope>
    <source>
        <strain evidence="3">BC1065</strain>
    </source>
</reference>
<sequence length="146" mass="16794">MLNSRPDTIYLFSAGSSVASSSTSTPHPKSSPSSDISSEWKAPSRKRARNTRAPDVYEIVDKLIATRPDGSSKTAELMKDVFQDLREQHDAMERQLEEARKELDRVKNEMHDKELRALTEKMAWIQKRFDLQLQLQELKHRLQKAA</sequence>
<evidence type="ECO:0000313" key="4">
    <source>
        <dbReference type="Proteomes" id="UP000807716"/>
    </source>
</evidence>
<protein>
    <submittedName>
        <fullName evidence="3">Uncharacterized protein</fullName>
    </submittedName>
</protein>
<keyword evidence="1" id="KW-0175">Coiled coil</keyword>
<feature type="coiled-coil region" evidence="1">
    <location>
        <begin position="75"/>
        <end position="116"/>
    </location>
</feature>
<name>A0A9P6PR84_9FUNG</name>